<evidence type="ECO:0000313" key="8">
    <source>
        <dbReference type="RefSeq" id="XP_034102599.1"/>
    </source>
</evidence>
<name>A0A6P8WHF2_DROAB</name>
<evidence type="ECO:0000256" key="3">
    <source>
        <dbReference type="ARBA" id="ARBA00022525"/>
    </source>
</evidence>
<feature type="chain" id="PRO_5027937453" evidence="5">
    <location>
        <begin position="20"/>
        <end position="280"/>
    </location>
</feature>
<feature type="domain" description="SCP" evidence="6">
    <location>
        <begin position="75"/>
        <end position="199"/>
    </location>
</feature>
<accession>A0A6P8WHF2</accession>
<protein>
    <submittedName>
        <fullName evidence="8">Tabinhibitin 3</fullName>
    </submittedName>
</protein>
<evidence type="ECO:0000256" key="1">
    <source>
        <dbReference type="ARBA" id="ARBA00004613"/>
    </source>
</evidence>
<proteinExistence type="inferred from homology"/>
<dbReference type="RefSeq" id="XP_034102599.1">
    <property type="nucleotide sequence ID" value="XM_034246708.2"/>
</dbReference>
<dbReference type="GeneID" id="117567021"/>
<sequence>MQLMLLLLLLVAIVSCVQGEQNCSHCTPCDYKYCAEGMLPVGCIKPTGFSDKCGSSEHIFVPVDSQLREEILFDVNMVRARLASGLFNSSTGARMPTMMWDPELAHAAKVLIQECDHSKICSNSAKYNYVATVEISGGVCNSQSISEDFLHIILPEWLNDVNGCNMNIREGVTRKEMDSCVGHYIPLIQDRGNRMGCAMRLDVAAEPVPDGNEFANNRLVVICNLSRAHVNDMPHYEVSLVPGQECETGRHPFFEFLCDVNEDIDPNYVEPFGARVIKSE</sequence>
<reference evidence="8" key="1">
    <citation type="submission" date="2025-08" db="UniProtKB">
        <authorList>
            <consortium name="RefSeq"/>
        </authorList>
    </citation>
    <scope>IDENTIFICATION</scope>
    <source>
        <strain evidence="8">15112-1751.03</strain>
        <tissue evidence="8">Whole Adult</tissue>
    </source>
</reference>
<dbReference type="Gene3D" id="3.40.33.10">
    <property type="entry name" value="CAP"/>
    <property type="match status" value="1"/>
</dbReference>
<comment type="subcellular location">
    <subcellularLocation>
        <location evidence="1">Secreted</location>
    </subcellularLocation>
</comment>
<dbReference type="PIRSF" id="PIRSF038921">
    <property type="entry name" value="P14a"/>
    <property type="match status" value="1"/>
</dbReference>
<keyword evidence="3" id="KW-0964">Secreted</keyword>
<dbReference type="SUPFAM" id="SSF55797">
    <property type="entry name" value="PR-1-like"/>
    <property type="match status" value="1"/>
</dbReference>
<evidence type="ECO:0000256" key="5">
    <source>
        <dbReference type="SAM" id="SignalP"/>
    </source>
</evidence>
<dbReference type="CDD" id="cd05380">
    <property type="entry name" value="CAP_euk"/>
    <property type="match status" value="1"/>
</dbReference>
<dbReference type="InterPro" id="IPR014044">
    <property type="entry name" value="CAP_dom"/>
</dbReference>
<evidence type="ECO:0000259" key="6">
    <source>
        <dbReference type="Pfam" id="PF00188"/>
    </source>
</evidence>
<dbReference type="OrthoDB" id="414826at2759"/>
<dbReference type="Proteomes" id="UP000515160">
    <property type="component" value="Chromosome 3"/>
</dbReference>
<dbReference type="Pfam" id="PF00188">
    <property type="entry name" value="CAP"/>
    <property type="match status" value="1"/>
</dbReference>
<gene>
    <name evidence="8" type="primary">LOC117567021</name>
</gene>
<evidence type="ECO:0000256" key="2">
    <source>
        <dbReference type="ARBA" id="ARBA00009923"/>
    </source>
</evidence>
<evidence type="ECO:0000256" key="4">
    <source>
        <dbReference type="ARBA" id="ARBA00022729"/>
    </source>
</evidence>
<keyword evidence="4 5" id="KW-0732">Signal</keyword>
<dbReference type="AlphaFoldDB" id="A0A6P8WHF2"/>
<evidence type="ECO:0000313" key="7">
    <source>
        <dbReference type="Proteomes" id="UP000515160"/>
    </source>
</evidence>
<dbReference type="InterPro" id="IPR034763">
    <property type="entry name" value="P14a_insect"/>
</dbReference>
<feature type="signal peptide" evidence="5">
    <location>
        <begin position="1"/>
        <end position="19"/>
    </location>
</feature>
<dbReference type="InterPro" id="IPR035940">
    <property type="entry name" value="CAP_sf"/>
</dbReference>
<dbReference type="GO" id="GO:0005576">
    <property type="term" value="C:extracellular region"/>
    <property type="evidence" value="ECO:0007669"/>
    <property type="project" value="UniProtKB-SubCell"/>
</dbReference>
<keyword evidence="7" id="KW-1185">Reference proteome</keyword>
<comment type="similarity">
    <text evidence="2">Belongs to the CRISP family.</text>
</comment>
<organism evidence="7 8">
    <name type="scientific">Drosophila albomicans</name>
    <name type="common">Fruit fly</name>
    <dbReference type="NCBI Taxonomy" id="7291"/>
    <lineage>
        <taxon>Eukaryota</taxon>
        <taxon>Metazoa</taxon>
        <taxon>Ecdysozoa</taxon>
        <taxon>Arthropoda</taxon>
        <taxon>Hexapoda</taxon>
        <taxon>Insecta</taxon>
        <taxon>Pterygota</taxon>
        <taxon>Neoptera</taxon>
        <taxon>Endopterygota</taxon>
        <taxon>Diptera</taxon>
        <taxon>Brachycera</taxon>
        <taxon>Muscomorpha</taxon>
        <taxon>Ephydroidea</taxon>
        <taxon>Drosophilidae</taxon>
        <taxon>Drosophila</taxon>
    </lineage>
</organism>